<proteinExistence type="predicted"/>
<keyword evidence="1" id="KW-1133">Transmembrane helix</keyword>
<keyword evidence="1" id="KW-0812">Transmembrane</keyword>
<dbReference type="AlphaFoldDB" id="A0A8B8GCN7"/>
<feature type="transmembrane region" description="Helical" evidence="1">
    <location>
        <begin position="158"/>
        <end position="177"/>
    </location>
</feature>
<dbReference type="Proteomes" id="UP000694846">
    <property type="component" value="Unplaced"/>
</dbReference>
<evidence type="ECO:0000256" key="1">
    <source>
        <dbReference type="SAM" id="Phobius"/>
    </source>
</evidence>
<evidence type="ECO:0000313" key="3">
    <source>
        <dbReference type="RefSeq" id="XP_025420371.1"/>
    </source>
</evidence>
<organism evidence="2 3">
    <name type="scientific">Sipha flava</name>
    <name type="common">yellow sugarcane aphid</name>
    <dbReference type="NCBI Taxonomy" id="143950"/>
    <lineage>
        <taxon>Eukaryota</taxon>
        <taxon>Metazoa</taxon>
        <taxon>Ecdysozoa</taxon>
        <taxon>Arthropoda</taxon>
        <taxon>Hexapoda</taxon>
        <taxon>Insecta</taxon>
        <taxon>Pterygota</taxon>
        <taxon>Neoptera</taxon>
        <taxon>Paraneoptera</taxon>
        <taxon>Hemiptera</taxon>
        <taxon>Sternorrhyncha</taxon>
        <taxon>Aphidomorpha</taxon>
        <taxon>Aphidoidea</taxon>
        <taxon>Aphididae</taxon>
        <taxon>Sipha</taxon>
    </lineage>
</organism>
<feature type="transmembrane region" description="Helical" evidence="1">
    <location>
        <begin position="47"/>
        <end position="67"/>
    </location>
</feature>
<accession>A0A8B8GCN7</accession>
<feature type="transmembrane region" description="Helical" evidence="1">
    <location>
        <begin position="128"/>
        <end position="152"/>
    </location>
</feature>
<sequence length="211" mass="24926">MRHTFWALPAFERFVATQHICHWSKDVMNESRKICGRKNVRRFTRTIAYVQFVLNFLLALTIIVNYFDNWNARGDVIQSLRKKYRYDDEFDELNYELGVFYRITFLVLIMISCVYLKKATYVHNLAYIKFYMILQVADLLTTFLTCAVTSIRLGGAEIFTIASLVFVMNSYMLRITYKFYNEEIIMGKSLSIQIASTVNSPPNHDIRCRRI</sequence>
<reference evidence="3" key="1">
    <citation type="submission" date="2025-08" db="UniProtKB">
        <authorList>
            <consortium name="RefSeq"/>
        </authorList>
    </citation>
    <scope>IDENTIFICATION</scope>
    <source>
        <tissue evidence="3">Whole body</tissue>
    </source>
</reference>
<gene>
    <name evidence="3" type="primary">LOC112690551</name>
</gene>
<evidence type="ECO:0000313" key="2">
    <source>
        <dbReference type="Proteomes" id="UP000694846"/>
    </source>
</evidence>
<protein>
    <submittedName>
        <fullName evidence="3">Uncharacterized protein LOC112690551</fullName>
    </submittedName>
</protein>
<name>A0A8B8GCN7_9HEMI</name>
<dbReference type="RefSeq" id="XP_025420371.1">
    <property type="nucleotide sequence ID" value="XM_025564586.1"/>
</dbReference>
<dbReference type="GeneID" id="112690551"/>
<feature type="transmembrane region" description="Helical" evidence="1">
    <location>
        <begin position="99"/>
        <end position="116"/>
    </location>
</feature>
<keyword evidence="2" id="KW-1185">Reference proteome</keyword>
<keyword evidence="1" id="KW-0472">Membrane</keyword>